<evidence type="ECO:0000313" key="3">
    <source>
        <dbReference type="Proteomes" id="UP001159641"/>
    </source>
</evidence>
<dbReference type="AlphaFoldDB" id="A0AB34I1L1"/>
<accession>A0AB34I1L1</accession>
<name>A0AB34I1L1_ESCRO</name>
<evidence type="ECO:0000256" key="1">
    <source>
        <dbReference type="SAM" id="MobiDB-lite"/>
    </source>
</evidence>
<sequence length="125" mass="13627">MWDLPGPGVEPVSPALAGGPPTTAPPGKSLYFLNSDFTRNPISSLNLYIWHHENTKLSLSLTAVHTFSYLVCPHSTFYLFHRIFHFCLVLTIKDQGMWDLPGPGLEPVSPALAGGFLTTVPPAKP</sequence>
<keyword evidence="3" id="KW-1185">Reference proteome</keyword>
<comment type="caution">
    <text evidence="2">The sequence shown here is derived from an EMBL/GenBank/DDBJ whole genome shotgun (WGS) entry which is preliminary data.</text>
</comment>
<reference evidence="2 3" key="1">
    <citation type="submission" date="2022-11" db="EMBL/GenBank/DDBJ databases">
        <title>Whole genome sequence of Eschrichtius robustus ER-17-0199.</title>
        <authorList>
            <person name="Bruniche-Olsen A."/>
            <person name="Black A.N."/>
            <person name="Fields C.J."/>
            <person name="Walden K."/>
            <person name="Dewoody J.A."/>
        </authorList>
    </citation>
    <scope>NUCLEOTIDE SEQUENCE [LARGE SCALE GENOMIC DNA]</scope>
    <source>
        <strain evidence="2">ER-17-0199</strain>
        <tissue evidence="2">Blubber</tissue>
    </source>
</reference>
<gene>
    <name evidence="2" type="ORF">J1605_001811</name>
</gene>
<proteinExistence type="predicted"/>
<dbReference type="EMBL" id="JAIQCJ010000270">
    <property type="protein sequence ID" value="KAJ8797001.1"/>
    <property type="molecule type" value="Genomic_DNA"/>
</dbReference>
<organism evidence="2 3">
    <name type="scientific">Eschrichtius robustus</name>
    <name type="common">California gray whale</name>
    <name type="synonym">Eschrichtius gibbosus</name>
    <dbReference type="NCBI Taxonomy" id="9764"/>
    <lineage>
        <taxon>Eukaryota</taxon>
        <taxon>Metazoa</taxon>
        <taxon>Chordata</taxon>
        <taxon>Craniata</taxon>
        <taxon>Vertebrata</taxon>
        <taxon>Euteleostomi</taxon>
        <taxon>Mammalia</taxon>
        <taxon>Eutheria</taxon>
        <taxon>Laurasiatheria</taxon>
        <taxon>Artiodactyla</taxon>
        <taxon>Whippomorpha</taxon>
        <taxon>Cetacea</taxon>
        <taxon>Mysticeti</taxon>
        <taxon>Eschrichtiidae</taxon>
        <taxon>Eschrichtius</taxon>
    </lineage>
</organism>
<dbReference type="Proteomes" id="UP001159641">
    <property type="component" value="Unassembled WGS sequence"/>
</dbReference>
<protein>
    <submittedName>
        <fullName evidence="2">Uncharacterized protein</fullName>
    </submittedName>
</protein>
<evidence type="ECO:0000313" key="2">
    <source>
        <dbReference type="EMBL" id="KAJ8797001.1"/>
    </source>
</evidence>
<feature type="region of interest" description="Disordered" evidence="1">
    <location>
        <begin position="1"/>
        <end position="21"/>
    </location>
</feature>